<accession>Q13GH9</accession>
<evidence type="ECO:0000256" key="5">
    <source>
        <dbReference type="ARBA" id="ARBA00022692"/>
    </source>
</evidence>
<protein>
    <submittedName>
        <fullName evidence="13">Outer membrane porin, OmpC family</fullName>
    </submittedName>
</protein>
<name>Q13GH9_PARXL</name>
<dbReference type="Gene3D" id="2.40.160.10">
    <property type="entry name" value="Porin"/>
    <property type="match status" value="1"/>
</dbReference>
<keyword evidence="6 11" id="KW-0732">Signal</keyword>
<dbReference type="Pfam" id="PF13609">
    <property type="entry name" value="Porin_4"/>
    <property type="match status" value="1"/>
</dbReference>
<sequence>MIRKFALLMLFLSFCTVCRAQSSVTLYGILDQFVAYEHTSSGKSLVALGDGALARSRIGFKGVEDIGGGYQIIFQLESGFNADSGALADSSRLFDRQAWVGINTPVGQFRVGRQNSAAFNSSPEIDWSSRAMLTSIVNNFGLPGRYDDDIVYKSPRVYDFQIEAHYAMPGIAGGGLNRGAVYQIWVDWAHGPYQAAYVGTVAVPLASAIYKEVVQYHQFTANYDYGRGKFYFAYIHSNNATSSASGNDAVGILSAISVPNNYVLGTTPDVQRFYNVFQVSVDYRISPAFTIGALIGMIRDQSGQGNDVYGGNVGFIYSVSKRTSFYGSAGLMKNENNAGFRFSGSGAPPNFTGSDINGRNLIGLQLGILHLF</sequence>
<evidence type="ECO:0000259" key="12">
    <source>
        <dbReference type="Pfam" id="PF13609"/>
    </source>
</evidence>
<dbReference type="InterPro" id="IPR023614">
    <property type="entry name" value="Porin_dom_sf"/>
</dbReference>
<dbReference type="STRING" id="266265.Bxe_C0935"/>
<feature type="chain" id="PRO_5004181979" evidence="11">
    <location>
        <begin position="21"/>
        <end position="372"/>
    </location>
</feature>
<gene>
    <name evidence="13" type="ORF">Bxe_C0935</name>
</gene>
<dbReference type="eggNOG" id="COG3203">
    <property type="taxonomic scope" value="Bacteria"/>
</dbReference>
<keyword evidence="4" id="KW-1134">Transmembrane beta strand</keyword>
<evidence type="ECO:0000256" key="7">
    <source>
        <dbReference type="ARBA" id="ARBA00023065"/>
    </source>
</evidence>
<dbReference type="GO" id="GO:0046930">
    <property type="term" value="C:pore complex"/>
    <property type="evidence" value="ECO:0007669"/>
    <property type="project" value="UniProtKB-KW"/>
</dbReference>
<evidence type="ECO:0000256" key="4">
    <source>
        <dbReference type="ARBA" id="ARBA00022452"/>
    </source>
</evidence>
<evidence type="ECO:0000256" key="8">
    <source>
        <dbReference type="ARBA" id="ARBA00023114"/>
    </source>
</evidence>
<dbReference type="EMBL" id="CP000272">
    <property type="protein sequence ID" value="ABE36810.1"/>
    <property type="molecule type" value="Genomic_DNA"/>
</dbReference>
<dbReference type="GO" id="GO:0009279">
    <property type="term" value="C:cell outer membrane"/>
    <property type="evidence" value="ECO:0007669"/>
    <property type="project" value="UniProtKB-SubCell"/>
</dbReference>
<evidence type="ECO:0000313" key="13">
    <source>
        <dbReference type="EMBL" id="ABE36810.1"/>
    </source>
</evidence>
<proteinExistence type="predicted"/>
<evidence type="ECO:0000256" key="1">
    <source>
        <dbReference type="ARBA" id="ARBA00004571"/>
    </source>
</evidence>
<dbReference type="InterPro" id="IPR050298">
    <property type="entry name" value="Gram-neg_bact_OMP"/>
</dbReference>
<reference evidence="13 14" key="1">
    <citation type="journal article" date="2006" name="Proc. Natl. Acad. Sci. U.S.A.">
        <title>Burkholderia xenovorans LB400 harbors a multi-replicon, 9.73-Mbp genome shaped for versatility.</title>
        <authorList>
            <person name="Chain P.S."/>
            <person name="Denef V.J."/>
            <person name="Konstantinidis K.T."/>
            <person name="Vergez L.M."/>
            <person name="Agullo L."/>
            <person name="Reyes V.L."/>
            <person name="Hauser L."/>
            <person name="Cordova M."/>
            <person name="Gomez L."/>
            <person name="Gonzalez M."/>
            <person name="Land M."/>
            <person name="Lao V."/>
            <person name="Larimer F."/>
            <person name="LiPuma J.J."/>
            <person name="Mahenthiralingam E."/>
            <person name="Malfatti S.A."/>
            <person name="Marx C.J."/>
            <person name="Parnell J.J."/>
            <person name="Ramette A."/>
            <person name="Richardson P."/>
            <person name="Seeger M."/>
            <person name="Smith D."/>
            <person name="Spilker T."/>
            <person name="Sul W.J."/>
            <person name="Tsoi T.V."/>
            <person name="Ulrich L.E."/>
            <person name="Zhulin I.B."/>
            <person name="Tiedje J.M."/>
        </authorList>
    </citation>
    <scope>NUCLEOTIDE SEQUENCE [LARGE SCALE GENOMIC DNA]</scope>
    <source>
        <strain evidence="13 14">LB400</strain>
    </source>
</reference>
<evidence type="ECO:0000256" key="11">
    <source>
        <dbReference type="SAM" id="SignalP"/>
    </source>
</evidence>
<dbReference type="RefSeq" id="WP_011494057.1">
    <property type="nucleotide sequence ID" value="NC_007953.1"/>
</dbReference>
<keyword evidence="5" id="KW-0812">Transmembrane</keyword>
<keyword evidence="10" id="KW-0998">Cell outer membrane</keyword>
<evidence type="ECO:0000256" key="3">
    <source>
        <dbReference type="ARBA" id="ARBA00022448"/>
    </source>
</evidence>
<keyword evidence="8" id="KW-0626">Porin</keyword>
<keyword evidence="9" id="KW-0472">Membrane</keyword>
<comment type="subcellular location">
    <subcellularLocation>
        <location evidence="1">Cell outer membrane</location>
        <topology evidence="1">Multi-pass membrane protein</topology>
    </subcellularLocation>
</comment>
<dbReference type="PANTHER" id="PTHR34501">
    <property type="entry name" value="PROTEIN YDDL-RELATED"/>
    <property type="match status" value="1"/>
</dbReference>
<dbReference type="PANTHER" id="PTHR34501:SF9">
    <property type="entry name" value="MAJOR OUTER MEMBRANE PROTEIN P.IA"/>
    <property type="match status" value="1"/>
</dbReference>
<keyword evidence="3" id="KW-0813">Transport</keyword>
<keyword evidence="7" id="KW-0406">Ion transport</keyword>
<dbReference type="InterPro" id="IPR002299">
    <property type="entry name" value="Porin_Neis"/>
</dbReference>
<dbReference type="KEGG" id="bxb:DR64_7515"/>
<keyword evidence="14" id="KW-1185">Reference proteome</keyword>
<dbReference type="GO" id="GO:0006811">
    <property type="term" value="P:monoatomic ion transport"/>
    <property type="evidence" value="ECO:0007669"/>
    <property type="project" value="UniProtKB-KW"/>
</dbReference>
<evidence type="ECO:0000313" key="14">
    <source>
        <dbReference type="Proteomes" id="UP000001817"/>
    </source>
</evidence>
<dbReference type="KEGG" id="bxe:Bxe_C0935"/>
<dbReference type="AlphaFoldDB" id="Q13GH9"/>
<dbReference type="PRINTS" id="PR00184">
    <property type="entry name" value="NEISSPPORIN"/>
</dbReference>
<evidence type="ECO:0000256" key="9">
    <source>
        <dbReference type="ARBA" id="ARBA00023136"/>
    </source>
</evidence>
<evidence type="ECO:0000256" key="6">
    <source>
        <dbReference type="ARBA" id="ARBA00022729"/>
    </source>
</evidence>
<organism evidence="13 14">
    <name type="scientific">Paraburkholderia xenovorans (strain LB400)</name>
    <dbReference type="NCBI Taxonomy" id="266265"/>
    <lineage>
        <taxon>Bacteria</taxon>
        <taxon>Pseudomonadati</taxon>
        <taxon>Pseudomonadota</taxon>
        <taxon>Betaproteobacteria</taxon>
        <taxon>Burkholderiales</taxon>
        <taxon>Burkholderiaceae</taxon>
        <taxon>Paraburkholderia</taxon>
    </lineage>
</organism>
<feature type="signal peptide" evidence="11">
    <location>
        <begin position="1"/>
        <end position="20"/>
    </location>
</feature>
<feature type="domain" description="Porin" evidence="12">
    <location>
        <begin position="13"/>
        <end position="337"/>
    </location>
</feature>
<dbReference type="Proteomes" id="UP000001817">
    <property type="component" value="Chromosome 3"/>
</dbReference>
<dbReference type="InterPro" id="IPR033900">
    <property type="entry name" value="Gram_neg_porin_domain"/>
</dbReference>
<dbReference type="GO" id="GO:0015288">
    <property type="term" value="F:porin activity"/>
    <property type="evidence" value="ECO:0007669"/>
    <property type="project" value="UniProtKB-KW"/>
</dbReference>
<dbReference type="SUPFAM" id="SSF56935">
    <property type="entry name" value="Porins"/>
    <property type="match status" value="1"/>
</dbReference>
<comment type="subunit">
    <text evidence="2">Homotrimer.</text>
</comment>
<dbReference type="CDD" id="cd00342">
    <property type="entry name" value="gram_neg_porins"/>
    <property type="match status" value="1"/>
</dbReference>
<evidence type="ECO:0000256" key="10">
    <source>
        <dbReference type="ARBA" id="ARBA00023237"/>
    </source>
</evidence>
<evidence type="ECO:0000256" key="2">
    <source>
        <dbReference type="ARBA" id="ARBA00011233"/>
    </source>
</evidence>